<evidence type="ECO:0000313" key="5">
    <source>
        <dbReference type="Proteomes" id="UP000477750"/>
    </source>
</evidence>
<dbReference type="PANTHER" id="PTHR46470">
    <property type="entry name" value="N-ACYLNEURAMINATE-9-PHOSPHATASE"/>
    <property type="match status" value="1"/>
</dbReference>
<proteinExistence type="predicted"/>
<dbReference type="Proteomes" id="UP000477750">
    <property type="component" value="Unassembled WGS sequence"/>
</dbReference>
<dbReference type="Gene3D" id="1.10.150.520">
    <property type="match status" value="1"/>
</dbReference>
<name>A0A6L5GE74_9ACTN</name>
<evidence type="ECO:0000256" key="2">
    <source>
        <dbReference type="ARBA" id="ARBA00022801"/>
    </source>
</evidence>
<dbReference type="EMBL" id="WIAO01000033">
    <property type="protein sequence ID" value="MQM28004.1"/>
    <property type="molecule type" value="Genomic_DNA"/>
</dbReference>
<organism evidence="4 5">
    <name type="scientific">Glycomyces albidus</name>
    <dbReference type="NCBI Taxonomy" id="2656774"/>
    <lineage>
        <taxon>Bacteria</taxon>
        <taxon>Bacillati</taxon>
        <taxon>Actinomycetota</taxon>
        <taxon>Actinomycetes</taxon>
        <taxon>Glycomycetales</taxon>
        <taxon>Glycomycetaceae</taxon>
        <taxon>Glycomyces</taxon>
    </lineage>
</organism>
<dbReference type="NCBIfam" id="TIGR01549">
    <property type="entry name" value="HAD-SF-IA-v1"/>
    <property type="match status" value="1"/>
</dbReference>
<keyword evidence="2 4" id="KW-0378">Hydrolase</keyword>
<dbReference type="InterPro" id="IPR023214">
    <property type="entry name" value="HAD_sf"/>
</dbReference>
<keyword evidence="3" id="KW-0460">Magnesium</keyword>
<comment type="cofactor">
    <cofactor evidence="1">
        <name>Mg(2+)</name>
        <dbReference type="ChEBI" id="CHEBI:18420"/>
    </cofactor>
</comment>
<evidence type="ECO:0000256" key="3">
    <source>
        <dbReference type="ARBA" id="ARBA00022842"/>
    </source>
</evidence>
<dbReference type="PRINTS" id="PR00413">
    <property type="entry name" value="HADHALOGNASE"/>
</dbReference>
<evidence type="ECO:0000313" key="4">
    <source>
        <dbReference type="EMBL" id="MQM28004.1"/>
    </source>
</evidence>
<dbReference type="SUPFAM" id="SSF56784">
    <property type="entry name" value="HAD-like"/>
    <property type="match status" value="1"/>
</dbReference>
<keyword evidence="5" id="KW-1185">Reference proteome</keyword>
<dbReference type="InterPro" id="IPR051400">
    <property type="entry name" value="HAD-like_hydrolase"/>
</dbReference>
<gene>
    <name evidence="4" type="ORF">GFD30_20900</name>
</gene>
<dbReference type="GO" id="GO:0016787">
    <property type="term" value="F:hydrolase activity"/>
    <property type="evidence" value="ECO:0007669"/>
    <property type="project" value="UniProtKB-KW"/>
</dbReference>
<sequence>MRRTGPSLAFVTLLMTDLDNTLIDRDAGFRTGLLALLADRGAPAGHADWIMAVDDRGYTPRPVVAEAILDRLDLGLGEGDLIQALLRCSQDNARLAPETAAALDRARAAGHRVVIVTNGPVANQTAKIRNAGLDRHVDAAIVSEAVGADKPEPAIFHAAAAAVDGSLEDAWMIGDRDDADILGAHRLGVPSVWLHLGREWARADYRPTHTAGSIVEAIDHVVNA</sequence>
<dbReference type="InterPro" id="IPR036412">
    <property type="entry name" value="HAD-like_sf"/>
</dbReference>
<comment type="caution">
    <text evidence="4">The sequence shown here is derived from an EMBL/GenBank/DDBJ whole genome shotgun (WGS) entry which is preliminary data.</text>
</comment>
<dbReference type="GO" id="GO:0044281">
    <property type="term" value="P:small molecule metabolic process"/>
    <property type="evidence" value="ECO:0007669"/>
    <property type="project" value="UniProtKB-ARBA"/>
</dbReference>
<dbReference type="Pfam" id="PF00702">
    <property type="entry name" value="Hydrolase"/>
    <property type="match status" value="1"/>
</dbReference>
<dbReference type="AlphaFoldDB" id="A0A6L5GE74"/>
<reference evidence="4 5" key="1">
    <citation type="submission" date="2019-10" db="EMBL/GenBank/DDBJ databases">
        <title>Glycomyces albidus sp. nov., a novel actinomycete isolated from rhizosphere soil of wheat (Triticum aestivum L.).</title>
        <authorList>
            <person name="Qian L."/>
        </authorList>
    </citation>
    <scope>NUCLEOTIDE SEQUENCE [LARGE SCALE GENOMIC DNA]</scope>
    <source>
        <strain evidence="4 5">NEAU-7082</strain>
    </source>
</reference>
<dbReference type="Gene3D" id="3.40.50.1000">
    <property type="entry name" value="HAD superfamily/HAD-like"/>
    <property type="match status" value="1"/>
</dbReference>
<accession>A0A6L5GE74</accession>
<protein>
    <submittedName>
        <fullName evidence="4">HAD-IA family hydrolase</fullName>
    </submittedName>
</protein>
<dbReference type="InterPro" id="IPR006439">
    <property type="entry name" value="HAD-SF_hydro_IA"/>
</dbReference>
<evidence type="ECO:0000256" key="1">
    <source>
        <dbReference type="ARBA" id="ARBA00001946"/>
    </source>
</evidence>